<evidence type="ECO:0000256" key="5">
    <source>
        <dbReference type="ARBA" id="ARBA00023237"/>
    </source>
</evidence>
<dbReference type="GO" id="GO:0009279">
    <property type="term" value="C:cell outer membrane"/>
    <property type="evidence" value="ECO:0007669"/>
    <property type="project" value="UniProtKB-SubCell"/>
</dbReference>
<feature type="domain" description="RagB/SusD" evidence="6">
    <location>
        <begin position="343"/>
        <end position="630"/>
    </location>
</feature>
<evidence type="ECO:0000313" key="8">
    <source>
        <dbReference type="EMBL" id="MBB4077955.1"/>
    </source>
</evidence>
<feature type="domain" description="SusD-like N-terminal" evidence="7">
    <location>
        <begin position="66"/>
        <end position="225"/>
    </location>
</feature>
<evidence type="ECO:0000313" key="9">
    <source>
        <dbReference type="Proteomes" id="UP000576209"/>
    </source>
</evidence>
<comment type="similarity">
    <text evidence="2">Belongs to the SusD family.</text>
</comment>
<keyword evidence="9" id="KW-1185">Reference proteome</keyword>
<keyword evidence="4" id="KW-0472">Membrane</keyword>
<name>A0A840E2P9_9BACT</name>
<evidence type="ECO:0008006" key="10">
    <source>
        <dbReference type="Google" id="ProtNLM"/>
    </source>
</evidence>
<dbReference type="InterPro" id="IPR033985">
    <property type="entry name" value="SusD-like_N"/>
</dbReference>
<evidence type="ECO:0000259" key="6">
    <source>
        <dbReference type="Pfam" id="PF07980"/>
    </source>
</evidence>
<dbReference type="SUPFAM" id="SSF48452">
    <property type="entry name" value="TPR-like"/>
    <property type="match status" value="1"/>
</dbReference>
<reference evidence="8 9" key="1">
    <citation type="submission" date="2020-08" db="EMBL/GenBank/DDBJ databases">
        <title>Genomic Encyclopedia of Type Strains, Phase IV (KMG-IV): sequencing the most valuable type-strain genomes for metagenomic binning, comparative biology and taxonomic classification.</title>
        <authorList>
            <person name="Goeker M."/>
        </authorList>
    </citation>
    <scope>NUCLEOTIDE SEQUENCE [LARGE SCALE GENOMIC DNA]</scope>
    <source>
        <strain evidence="8 9">DSM 105137</strain>
    </source>
</reference>
<evidence type="ECO:0000256" key="1">
    <source>
        <dbReference type="ARBA" id="ARBA00004442"/>
    </source>
</evidence>
<evidence type="ECO:0000256" key="3">
    <source>
        <dbReference type="ARBA" id="ARBA00022729"/>
    </source>
</evidence>
<proteinExistence type="inferred from homology"/>
<evidence type="ECO:0000259" key="7">
    <source>
        <dbReference type="Pfam" id="PF14322"/>
    </source>
</evidence>
<comment type="subcellular location">
    <subcellularLocation>
        <location evidence="1">Cell outer membrane</location>
    </subcellularLocation>
</comment>
<evidence type="ECO:0000256" key="4">
    <source>
        <dbReference type="ARBA" id="ARBA00023136"/>
    </source>
</evidence>
<sequence length="630" mass="70870">MNTIKNAGYRLLSTVGIFAVLLISACDTDFLNTEPLDSISSDATWADGPLSEAFIYNVYSFLGYGGFEEQMLASITDEAMFTHAGRNINTFTEGTESPANTGWMSPTYRWDVMYLAIRQANIAIQELPTSTFDNDELRDRLLGEAHFLRAYYYHQLARFYGGVPLIKTPYGLNEDYTIARSSWEETVNFIVEDLDKAAAMLEGKPETPGRTSRLAAQALKSRILLYAASDMHDAASFEAKSSTIAGYGNIDLLAYTGGDRTARWTAARDAAKAALDAGTGYKMGLTEPVSAEQGMQNYISLSMGGGSSVGDAAAAVELILQRTTTPLYTQESNWPLGPIHFGINNGPNGYHNWAGNTPIQQLVDDYEMMDGSSFDWSDSEMASAPFENRDPRFYATVMYDGAGWKPRPADVVGIEPYNEIQTGYYDDGNGGTINGVDTRESPIENWNGSRTHYYVRKFIDPDPALKDNQSNAQVVPWPFIRYTEVVLNYVEASLELGEEEEARNWLNQIRFRVGMPAVTASGNELMERYQNERRIELAYEEHRYHDARRWLIAAETQGDVIEVIDVRAKLRPGKQPHVPYKYDPEVYEYTYEVAENTENENRNWNDKMYFRAITRDEISRNPLLVQNPGF</sequence>
<keyword evidence="3" id="KW-0732">Signal</keyword>
<dbReference type="AlphaFoldDB" id="A0A840E2P9"/>
<dbReference type="InterPro" id="IPR011990">
    <property type="entry name" value="TPR-like_helical_dom_sf"/>
</dbReference>
<dbReference type="InterPro" id="IPR012944">
    <property type="entry name" value="SusD_RagB_dom"/>
</dbReference>
<dbReference type="EMBL" id="JACIFF010000001">
    <property type="protein sequence ID" value="MBB4077955.1"/>
    <property type="molecule type" value="Genomic_DNA"/>
</dbReference>
<dbReference type="Pfam" id="PF07980">
    <property type="entry name" value="SusD_RagB"/>
    <property type="match status" value="1"/>
</dbReference>
<dbReference type="RefSeq" id="WP_183494190.1">
    <property type="nucleotide sequence ID" value="NZ_JACIFF010000001.1"/>
</dbReference>
<keyword evidence="5" id="KW-0998">Cell outer membrane</keyword>
<dbReference type="PROSITE" id="PS51257">
    <property type="entry name" value="PROKAR_LIPOPROTEIN"/>
    <property type="match status" value="1"/>
</dbReference>
<dbReference type="Proteomes" id="UP000576209">
    <property type="component" value="Unassembled WGS sequence"/>
</dbReference>
<evidence type="ECO:0000256" key="2">
    <source>
        <dbReference type="ARBA" id="ARBA00006275"/>
    </source>
</evidence>
<dbReference type="Pfam" id="PF14322">
    <property type="entry name" value="SusD-like_3"/>
    <property type="match status" value="1"/>
</dbReference>
<gene>
    <name evidence="8" type="ORF">GGR28_000556</name>
</gene>
<organism evidence="8 9">
    <name type="scientific">Neolewinella aquimaris</name>
    <dbReference type="NCBI Taxonomy" id="1835722"/>
    <lineage>
        <taxon>Bacteria</taxon>
        <taxon>Pseudomonadati</taxon>
        <taxon>Bacteroidota</taxon>
        <taxon>Saprospiria</taxon>
        <taxon>Saprospirales</taxon>
        <taxon>Lewinellaceae</taxon>
        <taxon>Neolewinella</taxon>
    </lineage>
</organism>
<comment type="caution">
    <text evidence="8">The sequence shown here is derived from an EMBL/GenBank/DDBJ whole genome shotgun (WGS) entry which is preliminary data.</text>
</comment>
<accession>A0A840E2P9</accession>
<dbReference type="Gene3D" id="1.25.40.390">
    <property type="match status" value="1"/>
</dbReference>
<protein>
    <recommendedName>
        <fullName evidence="10">Outer membrane starch-binding protein</fullName>
    </recommendedName>
</protein>